<organism evidence="2 4">
    <name type="scientific">Didymodactylos carnosus</name>
    <dbReference type="NCBI Taxonomy" id="1234261"/>
    <lineage>
        <taxon>Eukaryota</taxon>
        <taxon>Metazoa</taxon>
        <taxon>Spiralia</taxon>
        <taxon>Gnathifera</taxon>
        <taxon>Rotifera</taxon>
        <taxon>Eurotatoria</taxon>
        <taxon>Bdelloidea</taxon>
        <taxon>Philodinida</taxon>
        <taxon>Philodinidae</taxon>
        <taxon>Didymodactylos</taxon>
    </lineage>
</organism>
<evidence type="ECO:0000256" key="1">
    <source>
        <dbReference type="SAM" id="Coils"/>
    </source>
</evidence>
<feature type="non-terminal residue" evidence="2">
    <location>
        <position position="104"/>
    </location>
</feature>
<feature type="coiled-coil region" evidence="1">
    <location>
        <begin position="6"/>
        <end position="82"/>
    </location>
</feature>
<evidence type="ECO:0000313" key="3">
    <source>
        <dbReference type="EMBL" id="CAF4447106.1"/>
    </source>
</evidence>
<gene>
    <name evidence="2" type="ORF">OVA965_LOCUS43403</name>
    <name evidence="3" type="ORF">TMI583_LOCUS45648</name>
</gene>
<evidence type="ECO:0000313" key="4">
    <source>
        <dbReference type="Proteomes" id="UP000677228"/>
    </source>
</evidence>
<dbReference type="AlphaFoldDB" id="A0A8S2G873"/>
<keyword evidence="1" id="KW-0175">Coiled coil</keyword>
<name>A0A8S2G873_9BILA</name>
<dbReference type="Gene3D" id="1.20.5.340">
    <property type="match status" value="1"/>
</dbReference>
<proteinExistence type="predicted"/>
<accession>A0A8S2G873</accession>
<feature type="non-terminal residue" evidence="2">
    <location>
        <position position="1"/>
    </location>
</feature>
<reference evidence="2" key="1">
    <citation type="submission" date="2021-02" db="EMBL/GenBank/DDBJ databases">
        <authorList>
            <person name="Nowell W R."/>
        </authorList>
    </citation>
    <scope>NUCLEOTIDE SEQUENCE</scope>
</reference>
<dbReference type="EMBL" id="CAJOBA010082231">
    <property type="protein sequence ID" value="CAF4447106.1"/>
    <property type="molecule type" value="Genomic_DNA"/>
</dbReference>
<dbReference type="Proteomes" id="UP000682733">
    <property type="component" value="Unassembled WGS sequence"/>
</dbReference>
<evidence type="ECO:0000313" key="2">
    <source>
        <dbReference type="EMBL" id="CAF1624952.1"/>
    </source>
</evidence>
<sequence length="104" mass="12686">QMARELIDLKNRLQRIEADNVSLQQENKRFDAQLKRHKQQTEDAEKVEEELKQERRRLQKEYREIKTKYDDCLLENRRLQDRVDSIEFVRRNSNTIPLSSDISK</sequence>
<dbReference type="EMBL" id="CAJNOK010057082">
    <property type="protein sequence ID" value="CAF1624952.1"/>
    <property type="molecule type" value="Genomic_DNA"/>
</dbReference>
<dbReference type="Proteomes" id="UP000677228">
    <property type="component" value="Unassembled WGS sequence"/>
</dbReference>
<comment type="caution">
    <text evidence="2">The sequence shown here is derived from an EMBL/GenBank/DDBJ whole genome shotgun (WGS) entry which is preliminary data.</text>
</comment>
<protein>
    <submittedName>
        <fullName evidence="2">Uncharacterized protein</fullName>
    </submittedName>
</protein>